<evidence type="ECO:0000313" key="1">
    <source>
        <dbReference type="EMBL" id="KHG29289.1"/>
    </source>
</evidence>
<organism evidence="1 2">
    <name type="scientific">Gossypium arboreum</name>
    <name type="common">Tree cotton</name>
    <name type="synonym">Gossypium nanking</name>
    <dbReference type="NCBI Taxonomy" id="29729"/>
    <lineage>
        <taxon>Eukaryota</taxon>
        <taxon>Viridiplantae</taxon>
        <taxon>Streptophyta</taxon>
        <taxon>Embryophyta</taxon>
        <taxon>Tracheophyta</taxon>
        <taxon>Spermatophyta</taxon>
        <taxon>Magnoliopsida</taxon>
        <taxon>eudicotyledons</taxon>
        <taxon>Gunneridae</taxon>
        <taxon>Pentapetalae</taxon>
        <taxon>rosids</taxon>
        <taxon>malvids</taxon>
        <taxon>Malvales</taxon>
        <taxon>Malvaceae</taxon>
        <taxon>Malvoideae</taxon>
        <taxon>Gossypium</taxon>
    </lineage>
</organism>
<accession>A0A0B0PXW9</accession>
<evidence type="ECO:0000313" key="2">
    <source>
        <dbReference type="Proteomes" id="UP000032142"/>
    </source>
</evidence>
<gene>
    <name evidence="1" type="ORF">F383_35732</name>
</gene>
<dbReference type="AlphaFoldDB" id="A0A0B0PXW9"/>
<reference evidence="2" key="1">
    <citation type="submission" date="2014-09" db="EMBL/GenBank/DDBJ databases">
        <authorList>
            <person name="Mudge J."/>
            <person name="Ramaraj T."/>
            <person name="Lindquist I.E."/>
            <person name="Bharti A.K."/>
            <person name="Sundararajan A."/>
            <person name="Cameron C.T."/>
            <person name="Woodward J.E."/>
            <person name="May G.D."/>
            <person name="Brubaker C."/>
            <person name="Broadhvest J."/>
            <person name="Wilkins T.A."/>
        </authorList>
    </citation>
    <scope>NUCLEOTIDE SEQUENCE</scope>
    <source>
        <strain evidence="2">cv. AKA8401</strain>
    </source>
</reference>
<sequence length="35" mass="4332">MPSDLSPVIIRIIMHKALIYHYHFRLNNHIQRAWF</sequence>
<proteinExistence type="predicted"/>
<dbReference type="Proteomes" id="UP000032142">
    <property type="component" value="Unassembled WGS sequence"/>
</dbReference>
<dbReference type="EMBL" id="KN448918">
    <property type="protein sequence ID" value="KHG29289.1"/>
    <property type="molecule type" value="Genomic_DNA"/>
</dbReference>
<name>A0A0B0PXW9_GOSAR</name>
<keyword evidence="2" id="KW-1185">Reference proteome</keyword>
<protein>
    <submittedName>
        <fullName evidence="1">Uncharacterized protein</fullName>
    </submittedName>
</protein>